<evidence type="ECO:0000313" key="16">
    <source>
        <dbReference type="Proteomes" id="UP000198305"/>
    </source>
</evidence>
<protein>
    <recommendedName>
        <fullName evidence="12">CTP synthase</fullName>
        <ecNumber evidence="12">6.3.4.2</ecNumber>
    </recommendedName>
    <alternativeName>
        <fullName evidence="12">Cytidine 5'-triphosphate synthase</fullName>
    </alternativeName>
    <alternativeName>
        <fullName evidence="12">Cytidine triphosphate synthetase</fullName>
        <shortName evidence="12">CTP synthetase</shortName>
        <shortName evidence="12">CTPS</shortName>
    </alternativeName>
    <alternativeName>
        <fullName evidence="12">UTP--ammonia ligase</fullName>
    </alternativeName>
</protein>
<dbReference type="GO" id="GO:0005829">
    <property type="term" value="C:cytosol"/>
    <property type="evidence" value="ECO:0007669"/>
    <property type="project" value="TreeGrafter"/>
</dbReference>
<dbReference type="EMBL" id="FZOA01000008">
    <property type="protein sequence ID" value="SNR97195.1"/>
    <property type="molecule type" value="Genomic_DNA"/>
</dbReference>
<dbReference type="GO" id="GO:0042802">
    <property type="term" value="F:identical protein binding"/>
    <property type="evidence" value="ECO:0007669"/>
    <property type="project" value="TreeGrafter"/>
</dbReference>
<evidence type="ECO:0000256" key="4">
    <source>
        <dbReference type="ARBA" id="ARBA00022723"/>
    </source>
</evidence>
<evidence type="ECO:0000256" key="1">
    <source>
        <dbReference type="ARBA" id="ARBA00005171"/>
    </source>
</evidence>
<dbReference type="InterPro" id="IPR029062">
    <property type="entry name" value="Class_I_gatase-like"/>
</dbReference>
<feature type="region of interest" description="Amidoligase domain" evidence="12">
    <location>
        <begin position="1"/>
        <end position="272"/>
    </location>
</feature>
<feature type="binding site" evidence="12">
    <location>
        <position position="229"/>
    </location>
    <ligand>
        <name>UTP</name>
        <dbReference type="ChEBI" id="CHEBI:46398"/>
    </ligand>
</feature>
<feature type="active site" evidence="12">
    <location>
        <position position="524"/>
    </location>
</feature>
<evidence type="ECO:0000256" key="3">
    <source>
        <dbReference type="ARBA" id="ARBA00022598"/>
    </source>
</evidence>
<evidence type="ECO:0000259" key="13">
    <source>
        <dbReference type="Pfam" id="PF00117"/>
    </source>
</evidence>
<feature type="active site" description="Nucleophile; for glutamine hydrolysis" evidence="12">
    <location>
        <position position="385"/>
    </location>
</feature>
<comment type="function">
    <text evidence="11 12">Catalyzes the ATP-dependent amination of UTP to CTP with either L-glutamine or ammonia as the source of nitrogen. Regulates intracellular CTP levels through interactions with the four ribonucleotide triphosphates.</text>
</comment>
<evidence type="ECO:0000256" key="11">
    <source>
        <dbReference type="ARBA" id="ARBA00059148"/>
    </source>
</evidence>
<feature type="binding site" evidence="12">
    <location>
        <position position="229"/>
    </location>
    <ligand>
        <name>CTP</name>
        <dbReference type="ChEBI" id="CHEBI:37563"/>
        <note>allosteric inhibitor</note>
    </ligand>
</feature>
<keyword evidence="7 12" id="KW-0460">Magnesium</keyword>
<dbReference type="Proteomes" id="UP000198305">
    <property type="component" value="Unassembled WGS sequence"/>
</dbReference>
<feature type="binding site" evidence="12">
    <location>
        <position position="358"/>
    </location>
    <ligand>
        <name>L-glutamine</name>
        <dbReference type="ChEBI" id="CHEBI:58359"/>
    </ligand>
</feature>
<comment type="pathway">
    <text evidence="1 12">Pyrimidine metabolism; CTP biosynthesis via de novo pathway; CTP from UDP: step 2/2.</text>
</comment>
<name>A0A239ANG7_9PROT</name>
<feature type="binding site" evidence="12">
    <location>
        <position position="247"/>
    </location>
    <ligand>
        <name>ATP</name>
        <dbReference type="ChEBI" id="CHEBI:30616"/>
    </ligand>
</feature>
<keyword evidence="16" id="KW-1185">Reference proteome</keyword>
<evidence type="ECO:0000256" key="2">
    <source>
        <dbReference type="ARBA" id="ARBA00007533"/>
    </source>
</evidence>
<keyword evidence="9 12" id="KW-0665">Pyrimidine biosynthesis</keyword>
<evidence type="ECO:0000259" key="14">
    <source>
        <dbReference type="Pfam" id="PF06418"/>
    </source>
</evidence>
<feature type="binding site" evidence="12">
    <location>
        <position position="20"/>
    </location>
    <ligand>
        <name>UTP</name>
        <dbReference type="ChEBI" id="CHEBI:46398"/>
    </ligand>
</feature>
<dbReference type="PROSITE" id="PS51273">
    <property type="entry name" value="GATASE_TYPE_1"/>
    <property type="match status" value="1"/>
</dbReference>
<dbReference type="SUPFAM" id="SSF52540">
    <property type="entry name" value="P-loop containing nucleoside triphosphate hydrolases"/>
    <property type="match status" value="1"/>
</dbReference>
<dbReference type="InterPro" id="IPR004468">
    <property type="entry name" value="CTP_synthase"/>
</dbReference>
<comment type="activity regulation">
    <text evidence="12">Allosterically activated by GTP, when glutamine is the substrate; GTP has no effect on the reaction when ammonia is the substrate. The allosteric effector GTP functions by stabilizing the protein conformation that binds the tetrahedral intermediate(s) formed during glutamine hydrolysis. Inhibited by the product CTP, via allosteric rather than competitive inhibition.</text>
</comment>
<dbReference type="SUPFAM" id="SSF52317">
    <property type="entry name" value="Class I glutamine amidotransferase-like"/>
    <property type="match status" value="1"/>
</dbReference>
<dbReference type="CDD" id="cd03113">
    <property type="entry name" value="CTPS_N"/>
    <property type="match status" value="1"/>
</dbReference>
<sequence>MSQSFYSMTKFVFVTGGVVSSLGKGIAAASLGAILESRGIKVTMLKLDPYINVDPGTMSPFQHGEVFVTDDGAETDLDLGHYERFISARMGKRNNFTTGQIYETVIKKERRGEYLGKTVQVIPHITDEIKAHVKRGAEGADVAIVEVGGTVGDIESLPFLEAIRQMGIEEGRNNTCFMHLTLLPWIPTAGELKTKPTQHSVKELREIGIQPDILLCRADRAIPEDEKRKIALFTNVPHEAVISVIDADSIYSIPRMLHEQMLDEIVCHKLNLLARAADLSSWNRIVHTLKNPKHEVNIAFVGKYVDLTESYKSLTEALIHAGIHNESKVNIHYIDSEDVEKQGTGELEKMDAILVPGGFGKRGTEGKIAAIRYARESRTPYLGICLGMQLAVIEFARNVAKLKDANSTEFDAKTPHPLVGLITEWKGADGKMEQRSEDSDLGGTMRLGAQKCPIVPDTKAFAIYGAEVNERHRHRYEVNNNYVDQLEKAGLVISARTPTEQLCEMVELPETVHPWFLACQFHPEFTSNPRSGHPLFNAYIAAALAKRKA</sequence>
<dbReference type="GO" id="GO:0004359">
    <property type="term" value="F:glutaminase activity"/>
    <property type="evidence" value="ECO:0007669"/>
    <property type="project" value="RHEA"/>
</dbReference>
<dbReference type="InterPro" id="IPR027417">
    <property type="entry name" value="P-loop_NTPase"/>
</dbReference>
<evidence type="ECO:0000256" key="6">
    <source>
        <dbReference type="ARBA" id="ARBA00022840"/>
    </source>
</evidence>
<keyword evidence="6 12" id="KW-0067">ATP-binding</keyword>
<dbReference type="Gene3D" id="3.40.50.880">
    <property type="match status" value="1"/>
</dbReference>
<feature type="active site" evidence="12">
    <location>
        <position position="522"/>
    </location>
</feature>
<dbReference type="GO" id="GO:0019856">
    <property type="term" value="P:pyrimidine nucleobase biosynthetic process"/>
    <property type="evidence" value="ECO:0007669"/>
    <property type="project" value="TreeGrafter"/>
</dbReference>
<dbReference type="GO" id="GO:0046872">
    <property type="term" value="F:metal ion binding"/>
    <property type="evidence" value="ECO:0007669"/>
    <property type="project" value="UniProtKB-KW"/>
</dbReference>
<comment type="caution">
    <text evidence="12">Lacks conserved residue(s) required for the propagation of feature annotation.</text>
</comment>
<dbReference type="AlphaFoldDB" id="A0A239ANG7"/>
<comment type="catalytic activity">
    <reaction evidence="12">
        <text>UTP + NH4(+) + ATP = CTP + ADP + phosphate + 2 H(+)</text>
        <dbReference type="Rhea" id="RHEA:16597"/>
        <dbReference type="ChEBI" id="CHEBI:15378"/>
        <dbReference type="ChEBI" id="CHEBI:28938"/>
        <dbReference type="ChEBI" id="CHEBI:30616"/>
        <dbReference type="ChEBI" id="CHEBI:37563"/>
        <dbReference type="ChEBI" id="CHEBI:43474"/>
        <dbReference type="ChEBI" id="CHEBI:46398"/>
        <dbReference type="ChEBI" id="CHEBI:456216"/>
    </reaction>
</comment>
<comment type="catalytic activity">
    <reaction evidence="10 12">
        <text>UTP + L-glutamine + ATP + H2O = CTP + L-glutamate + ADP + phosphate + 2 H(+)</text>
        <dbReference type="Rhea" id="RHEA:26426"/>
        <dbReference type="ChEBI" id="CHEBI:15377"/>
        <dbReference type="ChEBI" id="CHEBI:15378"/>
        <dbReference type="ChEBI" id="CHEBI:29985"/>
        <dbReference type="ChEBI" id="CHEBI:30616"/>
        <dbReference type="ChEBI" id="CHEBI:37563"/>
        <dbReference type="ChEBI" id="CHEBI:43474"/>
        <dbReference type="ChEBI" id="CHEBI:46398"/>
        <dbReference type="ChEBI" id="CHEBI:58359"/>
        <dbReference type="ChEBI" id="CHEBI:456216"/>
        <dbReference type="EC" id="6.3.4.2"/>
    </reaction>
</comment>
<keyword evidence="4 12" id="KW-0479">Metal-binding</keyword>
<evidence type="ECO:0000313" key="15">
    <source>
        <dbReference type="EMBL" id="SNR97195.1"/>
    </source>
</evidence>
<dbReference type="InterPro" id="IPR017456">
    <property type="entry name" value="CTP_synthase_N"/>
</dbReference>
<dbReference type="NCBIfam" id="NF003792">
    <property type="entry name" value="PRK05380.1"/>
    <property type="match status" value="1"/>
</dbReference>
<feature type="binding site" evidence="12">
    <location>
        <begin position="386"/>
        <end position="389"/>
    </location>
    <ligand>
        <name>L-glutamine</name>
        <dbReference type="ChEBI" id="CHEBI:58359"/>
    </ligand>
</feature>
<dbReference type="GO" id="GO:0005524">
    <property type="term" value="F:ATP binding"/>
    <property type="evidence" value="ECO:0007669"/>
    <property type="project" value="UniProtKB-KW"/>
</dbReference>
<gene>
    <name evidence="12" type="primary">pyrG</name>
    <name evidence="15" type="ORF">SAMN05192560_2038</name>
</gene>
<evidence type="ECO:0000256" key="10">
    <source>
        <dbReference type="ARBA" id="ARBA00047781"/>
    </source>
</evidence>
<evidence type="ECO:0000256" key="7">
    <source>
        <dbReference type="ARBA" id="ARBA00022842"/>
    </source>
</evidence>
<proteinExistence type="inferred from homology"/>
<feature type="binding site" evidence="12">
    <location>
        <begin position="21"/>
        <end position="26"/>
    </location>
    <ligand>
        <name>ATP</name>
        <dbReference type="ChEBI" id="CHEBI:30616"/>
    </ligand>
</feature>
<keyword evidence="3 12" id="KW-0436">Ligase</keyword>
<evidence type="ECO:0000256" key="5">
    <source>
        <dbReference type="ARBA" id="ARBA00022741"/>
    </source>
</evidence>
<dbReference type="PANTHER" id="PTHR11550:SF0">
    <property type="entry name" value="CTP SYNTHASE-RELATED"/>
    <property type="match status" value="1"/>
</dbReference>
<comment type="similarity">
    <text evidence="2 12">Belongs to the CTP synthase family.</text>
</comment>
<feature type="binding site" evidence="12">
    <location>
        <position position="146"/>
    </location>
    <ligand>
        <name>Mg(2+)</name>
        <dbReference type="ChEBI" id="CHEBI:18420"/>
    </ligand>
</feature>
<keyword evidence="8 12" id="KW-0315">Glutamine amidotransferase</keyword>
<feature type="binding site" evidence="12">
    <location>
        <begin position="153"/>
        <end position="155"/>
    </location>
    <ligand>
        <name>CTP</name>
        <dbReference type="ChEBI" id="CHEBI:37563"/>
        <note>allosteric inhibitor</note>
    </ligand>
</feature>
<keyword evidence="5 12" id="KW-0547">Nucleotide-binding</keyword>
<feature type="binding site" evidence="12">
    <location>
        <position position="20"/>
    </location>
    <ligand>
        <name>CTP</name>
        <dbReference type="ChEBI" id="CHEBI:37563"/>
        <note>allosteric inhibitor</note>
    </ligand>
</feature>
<organism evidence="15 16">
    <name type="scientific">Methylobacillus rhizosphaerae</name>
    <dbReference type="NCBI Taxonomy" id="551994"/>
    <lineage>
        <taxon>Bacteria</taxon>
        <taxon>Pseudomonadati</taxon>
        <taxon>Pseudomonadota</taxon>
        <taxon>Betaproteobacteria</taxon>
        <taxon>Nitrosomonadales</taxon>
        <taxon>Methylophilaceae</taxon>
        <taxon>Methylobacillus</taxon>
    </lineage>
</organism>
<dbReference type="GO" id="GO:0097268">
    <property type="term" value="C:cytoophidium"/>
    <property type="evidence" value="ECO:0007669"/>
    <property type="project" value="UniProtKB-ARBA"/>
</dbReference>
<feature type="binding site" evidence="12">
    <location>
        <begin position="193"/>
        <end position="198"/>
    </location>
    <ligand>
        <name>CTP</name>
        <dbReference type="ChEBI" id="CHEBI:37563"/>
        <note>allosteric inhibitor</note>
    </ligand>
</feature>
<feature type="binding site" evidence="12">
    <location>
        <position position="475"/>
    </location>
    <ligand>
        <name>L-glutamine</name>
        <dbReference type="ChEBI" id="CHEBI:58359"/>
    </ligand>
</feature>
<dbReference type="FunFam" id="3.40.50.880:FF:000002">
    <property type="entry name" value="CTP synthase"/>
    <property type="match status" value="1"/>
</dbReference>
<dbReference type="PANTHER" id="PTHR11550">
    <property type="entry name" value="CTP SYNTHASE"/>
    <property type="match status" value="1"/>
</dbReference>
<accession>A0A239ANG7</accession>
<dbReference type="FunFam" id="3.40.50.300:FF:000009">
    <property type="entry name" value="CTP synthase"/>
    <property type="match status" value="1"/>
</dbReference>
<dbReference type="InterPro" id="IPR033828">
    <property type="entry name" value="GATase1_CTP_Synthase"/>
</dbReference>
<dbReference type="UniPathway" id="UPA00159">
    <property type="reaction ID" value="UER00277"/>
</dbReference>
<feature type="domain" description="CTP synthase N-terminal" evidence="14">
    <location>
        <begin position="10"/>
        <end position="272"/>
    </location>
</feature>
<feature type="domain" description="Glutamine amidotransferase" evidence="13">
    <location>
        <begin position="308"/>
        <end position="541"/>
    </location>
</feature>
<feature type="binding site" evidence="12">
    <location>
        <position position="409"/>
    </location>
    <ligand>
        <name>L-glutamine</name>
        <dbReference type="ChEBI" id="CHEBI:58359"/>
    </ligand>
</feature>
<evidence type="ECO:0000256" key="8">
    <source>
        <dbReference type="ARBA" id="ARBA00022962"/>
    </source>
</evidence>
<feature type="binding site" evidence="12">
    <location>
        <position position="78"/>
    </location>
    <ligand>
        <name>ATP</name>
        <dbReference type="ChEBI" id="CHEBI:30616"/>
    </ligand>
</feature>
<dbReference type="Pfam" id="PF00117">
    <property type="entry name" value="GATase"/>
    <property type="match status" value="1"/>
</dbReference>
<comment type="miscellaneous">
    <text evidence="12">CTPSs have evolved a hybrid strategy for distinguishing between UTP and CTP. The overlapping regions of the product feedback inhibitory and substrate sites recognize a common feature in both compounds, the triphosphate moiety. To differentiate isosteric substrate and product pyrimidine rings, an additional pocket far from the expected kinase/ligase catalytic site, specifically recognizes the cytosine and ribose portions of the product inhibitor.</text>
</comment>
<dbReference type="InterPro" id="IPR017926">
    <property type="entry name" value="GATASE"/>
</dbReference>
<dbReference type="CDD" id="cd01746">
    <property type="entry name" value="GATase1_CTP_Synthase"/>
    <property type="match status" value="1"/>
</dbReference>
<evidence type="ECO:0000256" key="9">
    <source>
        <dbReference type="ARBA" id="ARBA00022975"/>
    </source>
</evidence>
<reference evidence="16" key="1">
    <citation type="submission" date="2017-06" db="EMBL/GenBank/DDBJ databases">
        <authorList>
            <person name="Varghese N."/>
            <person name="Submissions S."/>
        </authorList>
    </citation>
    <scope>NUCLEOTIDE SEQUENCE [LARGE SCALE GENOMIC DNA]</scope>
    <source>
        <strain evidence="16">Ca-68</strain>
    </source>
</reference>
<dbReference type="Pfam" id="PF06418">
    <property type="entry name" value="CTP_synth_N"/>
    <property type="match status" value="1"/>
</dbReference>
<dbReference type="Gene3D" id="3.40.50.300">
    <property type="entry name" value="P-loop containing nucleotide triphosphate hydrolases"/>
    <property type="match status" value="1"/>
</dbReference>
<evidence type="ECO:0000256" key="12">
    <source>
        <dbReference type="HAMAP-Rule" id="MF_01227"/>
    </source>
</evidence>
<comment type="subunit">
    <text evidence="12">Homotetramer.</text>
</comment>
<dbReference type="EC" id="6.3.4.2" evidence="12"/>
<dbReference type="GO" id="GO:0003883">
    <property type="term" value="F:CTP synthase activity"/>
    <property type="evidence" value="ECO:0007669"/>
    <property type="project" value="UniProtKB-UniRule"/>
</dbReference>
<dbReference type="GO" id="GO:0044210">
    <property type="term" value="P:'de novo' CTP biosynthetic process"/>
    <property type="evidence" value="ECO:0007669"/>
    <property type="project" value="UniProtKB-UniRule"/>
</dbReference>
<dbReference type="NCBIfam" id="TIGR00337">
    <property type="entry name" value="PyrG"/>
    <property type="match status" value="1"/>
</dbReference>
<feature type="binding site" evidence="12">
    <location>
        <position position="78"/>
    </location>
    <ligand>
        <name>Mg(2+)</name>
        <dbReference type="ChEBI" id="CHEBI:18420"/>
    </ligand>
</feature>
<feature type="binding site" evidence="12">
    <location>
        <begin position="193"/>
        <end position="198"/>
    </location>
    <ligand>
        <name>UTP</name>
        <dbReference type="ChEBI" id="CHEBI:46398"/>
    </ligand>
</feature>
<comment type="catalytic activity">
    <reaction evidence="12">
        <text>L-glutamine + H2O = L-glutamate + NH4(+)</text>
        <dbReference type="Rhea" id="RHEA:15889"/>
        <dbReference type="ChEBI" id="CHEBI:15377"/>
        <dbReference type="ChEBI" id="CHEBI:28938"/>
        <dbReference type="ChEBI" id="CHEBI:29985"/>
        <dbReference type="ChEBI" id="CHEBI:58359"/>
    </reaction>
</comment>
<dbReference type="HAMAP" id="MF_01227">
    <property type="entry name" value="PyrG"/>
    <property type="match status" value="1"/>
</dbReference>